<proteinExistence type="predicted"/>
<dbReference type="PROSITE" id="PS51918">
    <property type="entry name" value="RADICAL_SAM"/>
    <property type="match status" value="1"/>
</dbReference>
<gene>
    <name evidence="8" type="ORF">MmiAt1_00600</name>
</gene>
<keyword evidence="4" id="KW-0479">Metal-binding</keyword>
<evidence type="ECO:0000313" key="8">
    <source>
        <dbReference type="EMBL" id="MDV0444534.1"/>
    </source>
</evidence>
<dbReference type="SMART" id="SM00729">
    <property type="entry name" value="Elp3"/>
    <property type="match status" value="1"/>
</dbReference>
<dbReference type="InterPro" id="IPR027596">
    <property type="entry name" value="AmmeMemoSam_rS"/>
</dbReference>
<evidence type="ECO:0000259" key="7">
    <source>
        <dbReference type="PROSITE" id="PS51918"/>
    </source>
</evidence>
<keyword evidence="6" id="KW-0411">Iron-sulfur</keyword>
<dbReference type="InterPro" id="IPR034457">
    <property type="entry name" value="Organic_radical-activating"/>
</dbReference>
<dbReference type="PIRSF" id="PIRSF004869">
    <property type="entry name" value="PflX_prd"/>
    <property type="match status" value="1"/>
</dbReference>
<comment type="caution">
    <text evidence="8">The sequence shown here is derived from an EMBL/GenBank/DDBJ whole genome shotgun (WGS) entry which is preliminary data.</text>
</comment>
<dbReference type="SFLD" id="SFLDS00029">
    <property type="entry name" value="Radical_SAM"/>
    <property type="match status" value="1"/>
</dbReference>
<dbReference type="Proteomes" id="UP001272052">
    <property type="component" value="Unassembled WGS sequence"/>
</dbReference>
<evidence type="ECO:0000256" key="3">
    <source>
        <dbReference type="ARBA" id="ARBA00022691"/>
    </source>
</evidence>
<accession>A0ABU3VMH9</accession>
<keyword evidence="2" id="KW-0004">4Fe-4S</keyword>
<protein>
    <recommendedName>
        <fullName evidence="7">Radical SAM core domain-containing protein</fullName>
    </recommendedName>
</protein>
<dbReference type="PANTHER" id="PTHR30352">
    <property type="entry name" value="PYRUVATE FORMATE-LYASE-ACTIVATING ENZYME"/>
    <property type="match status" value="1"/>
</dbReference>
<dbReference type="EMBL" id="JAWDKC010000001">
    <property type="protein sequence ID" value="MDV0444534.1"/>
    <property type="molecule type" value="Genomic_DNA"/>
</dbReference>
<organism evidence="8 9">
    <name type="scientific">Methanimicrococcus hacksteinii</name>
    <dbReference type="NCBI Taxonomy" id="3028293"/>
    <lineage>
        <taxon>Archaea</taxon>
        <taxon>Methanobacteriati</taxon>
        <taxon>Methanobacteriota</taxon>
        <taxon>Stenosarchaea group</taxon>
        <taxon>Methanomicrobia</taxon>
        <taxon>Methanosarcinales</taxon>
        <taxon>Methanosarcinaceae</taxon>
        <taxon>Methanimicrococcus</taxon>
    </lineage>
</organism>
<evidence type="ECO:0000256" key="1">
    <source>
        <dbReference type="ARBA" id="ARBA00001966"/>
    </source>
</evidence>
<dbReference type="NCBIfam" id="TIGR04337">
    <property type="entry name" value="AmmeMemoSam_rS"/>
    <property type="match status" value="1"/>
</dbReference>
<comment type="cofactor">
    <cofactor evidence="1">
        <name>[4Fe-4S] cluster</name>
        <dbReference type="ChEBI" id="CHEBI:49883"/>
    </cofactor>
</comment>
<sequence length="363" mass="40540">MVVVKMGSAQREAMLYESLSSGAVRCHVCARRCTIAPGRTGYCRVRKNSDGVLYTQNYGYVSSEAIDPVEKKPLYHILPGTATYSLGTFGCNFSCLHCQNHRISMPDESVYSAVLSETGLSRFGEIITPDEVVQRALLLDTKSVSFTYNEPTVWYEFVYDTAAAAKEKDLFVILVTNGYMTPEALEKLAPYIDAYRVDLKSFSDDFYAQVCSARLEPVLESISSAKKLGLHIEIVTLIIPGKNDGEDEAEKAAAWILENLGEETPVHLNAFQPHYRMEDVGPTPGSVLEKLRAVYTKAGLNYVYIGNMISEYQNTFCPECGSLLISRLYSFGERENLNRDEHGFYCASCGRKIPIFCPEDIDF</sequence>
<dbReference type="SUPFAM" id="SSF102114">
    <property type="entry name" value="Radical SAM enzymes"/>
    <property type="match status" value="1"/>
</dbReference>
<keyword evidence="9" id="KW-1185">Reference proteome</keyword>
<dbReference type="SFLD" id="SFLDG01101">
    <property type="entry name" value="Uncharacterised_Radical_SAM_Su"/>
    <property type="match status" value="1"/>
</dbReference>
<feature type="domain" description="Radical SAM core" evidence="7">
    <location>
        <begin position="76"/>
        <end position="312"/>
    </location>
</feature>
<evidence type="ECO:0000256" key="6">
    <source>
        <dbReference type="ARBA" id="ARBA00023014"/>
    </source>
</evidence>
<keyword evidence="5" id="KW-0408">Iron</keyword>
<evidence type="ECO:0000313" key="9">
    <source>
        <dbReference type="Proteomes" id="UP001272052"/>
    </source>
</evidence>
<reference evidence="8 9" key="1">
    <citation type="submission" date="2023-06" db="EMBL/GenBank/DDBJ databases">
        <title>Genome sequence of Methanimicrococcus sp. At1.</title>
        <authorList>
            <person name="Protasov E."/>
            <person name="Platt K."/>
            <person name="Poehlein A."/>
            <person name="Daniel R."/>
            <person name="Brune A."/>
        </authorList>
    </citation>
    <scope>NUCLEOTIDE SEQUENCE [LARGE SCALE GENOMIC DNA]</scope>
    <source>
        <strain evidence="8 9">At1</strain>
    </source>
</reference>
<dbReference type="PANTHER" id="PTHR30352:SF5">
    <property type="entry name" value="PYRUVATE FORMATE-LYASE 1-ACTIVATING ENZYME"/>
    <property type="match status" value="1"/>
</dbReference>
<evidence type="ECO:0000256" key="4">
    <source>
        <dbReference type="ARBA" id="ARBA00022723"/>
    </source>
</evidence>
<dbReference type="InterPro" id="IPR013785">
    <property type="entry name" value="Aldolase_TIM"/>
</dbReference>
<keyword evidence="3" id="KW-0949">S-adenosyl-L-methionine</keyword>
<dbReference type="InterPro" id="IPR058240">
    <property type="entry name" value="rSAM_sf"/>
</dbReference>
<dbReference type="InterPro" id="IPR007197">
    <property type="entry name" value="rSAM"/>
</dbReference>
<evidence type="ECO:0000256" key="5">
    <source>
        <dbReference type="ARBA" id="ARBA00023004"/>
    </source>
</evidence>
<name>A0ABU3VMH9_9EURY</name>
<dbReference type="Pfam" id="PF04055">
    <property type="entry name" value="Radical_SAM"/>
    <property type="match status" value="1"/>
</dbReference>
<evidence type="ECO:0000256" key="2">
    <source>
        <dbReference type="ARBA" id="ARBA00022485"/>
    </source>
</evidence>
<dbReference type="Gene3D" id="3.20.20.70">
    <property type="entry name" value="Aldolase class I"/>
    <property type="match status" value="1"/>
</dbReference>
<dbReference type="InterPro" id="IPR006638">
    <property type="entry name" value="Elp3/MiaA/NifB-like_rSAM"/>
</dbReference>
<dbReference type="CDD" id="cd01335">
    <property type="entry name" value="Radical_SAM"/>
    <property type="match status" value="1"/>
</dbReference>
<dbReference type="InterPro" id="IPR016431">
    <property type="entry name" value="Pyrv-formate_lyase-activ_prd"/>
</dbReference>